<feature type="region of interest" description="Disordered" evidence="1">
    <location>
        <begin position="127"/>
        <end position="159"/>
    </location>
</feature>
<sequence length="193" mass="21176">MATTAPQTDPTIFSRLERLDVMMGFMEEIIRGNGRAKRSSCASTTSSGSDGGGGGGGGCDSSVGSSPKSLEGRCRPLVEVMREAQLKGPLIDRLHHLEDRVVKVSFSVLLASQPMKSESCEQLSLQFEEEMESERKKEQEERSPREEKHHHHRKGIKSLTQGTHDILGCGSFALDKSNRAMAVPPRLVIRVTE</sequence>
<feature type="compositionally biased region" description="Gly residues" evidence="1">
    <location>
        <begin position="49"/>
        <end position="59"/>
    </location>
</feature>
<dbReference type="OrthoDB" id="783251at2759"/>
<keyword evidence="3" id="KW-1185">Reference proteome</keyword>
<dbReference type="PANTHER" id="PTHR34190:SF4">
    <property type="entry name" value="EXPRESSED PROTEIN"/>
    <property type="match status" value="1"/>
</dbReference>
<name>A0A843TR88_COLES</name>
<reference evidence="2" key="1">
    <citation type="submission" date="2017-07" db="EMBL/GenBank/DDBJ databases">
        <title>Taro Niue Genome Assembly and Annotation.</title>
        <authorList>
            <person name="Atibalentja N."/>
            <person name="Keating K."/>
            <person name="Fields C.J."/>
        </authorList>
    </citation>
    <scope>NUCLEOTIDE SEQUENCE</scope>
    <source>
        <strain evidence="2">Niue_2</strain>
        <tissue evidence="2">Leaf</tissue>
    </source>
</reference>
<organism evidence="2 3">
    <name type="scientific">Colocasia esculenta</name>
    <name type="common">Wild taro</name>
    <name type="synonym">Arum esculentum</name>
    <dbReference type="NCBI Taxonomy" id="4460"/>
    <lineage>
        <taxon>Eukaryota</taxon>
        <taxon>Viridiplantae</taxon>
        <taxon>Streptophyta</taxon>
        <taxon>Embryophyta</taxon>
        <taxon>Tracheophyta</taxon>
        <taxon>Spermatophyta</taxon>
        <taxon>Magnoliopsida</taxon>
        <taxon>Liliopsida</taxon>
        <taxon>Araceae</taxon>
        <taxon>Aroideae</taxon>
        <taxon>Colocasieae</taxon>
        <taxon>Colocasia</taxon>
    </lineage>
</organism>
<evidence type="ECO:0000313" key="3">
    <source>
        <dbReference type="Proteomes" id="UP000652761"/>
    </source>
</evidence>
<evidence type="ECO:0000313" key="2">
    <source>
        <dbReference type="EMBL" id="MQL73611.1"/>
    </source>
</evidence>
<dbReference type="EMBL" id="NMUH01000174">
    <property type="protein sequence ID" value="MQL73611.1"/>
    <property type="molecule type" value="Genomic_DNA"/>
</dbReference>
<feature type="compositionally biased region" description="Basic and acidic residues" evidence="1">
    <location>
        <begin position="133"/>
        <end position="147"/>
    </location>
</feature>
<dbReference type="PANTHER" id="PTHR34190">
    <property type="entry name" value="EXPRESSED PROTEIN"/>
    <property type="match status" value="1"/>
</dbReference>
<feature type="region of interest" description="Disordered" evidence="1">
    <location>
        <begin position="36"/>
        <end position="71"/>
    </location>
</feature>
<accession>A0A843TR88</accession>
<feature type="compositionally biased region" description="Low complexity" evidence="1">
    <location>
        <begin position="39"/>
        <end position="48"/>
    </location>
</feature>
<evidence type="ECO:0000256" key="1">
    <source>
        <dbReference type="SAM" id="MobiDB-lite"/>
    </source>
</evidence>
<gene>
    <name evidence="2" type="ORF">Taro_005971</name>
</gene>
<comment type="caution">
    <text evidence="2">The sequence shown here is derived from an EMBL/GenBank/DDBJ whole genome shotgun (WGS) entry which is preliminary data.</text>
</comment>
<dbReference type="Proteomes" id="UP000652761">
    <property type="component" value="Unassembled WGS sequence"/>
</dbReference>
<proteinExistence type="predicted"/>
<protein>
    <submittedName>
        <fullName evidence="2">Uncharacterized protein</fullName>
    </submittedName>
</protein>
<dbReference type="AlphaFoldDB" id="A0A843TR88"/>